<feature type="chain" id="PRO_5019377372" evidence="1">
    <location>
        <begin position="26"/>
        <end position="154"/>
    </location>
</feature>
<protein>
    <submittedName>
        <fullName evidence="2">Uncharacterized protein</fullName>
    </submittedName>
</protein>
<keyword evidence="3" id="KW-1185">Reference proteome</keyword>
<gene>
    <name evidence="2" type="ORF">ELE36_12275</name>
</gene>
<proteinExistence type="predicted"/>
<accession>A0A411HKL9</accession>
<sequence length="154" mass="17603">MKFVKIFLITFCTLFGIPISQQCDAATLIMMFDLVKTSNQNKPSDVIEFVQRFKLKNIDTGSTYKSSATRANQVAVFDIPQGNYCLYSVNLYVNMELEYCKSPNFRVEEGKINNAGKWRLGYSYESHTMLLVYAFKDPDAVVSRARETDGNLFD</sequence>
<dbReference type="AlphaFoldDB" id="A0A411HKL9"/>
<dbReference type="Proteomes" id="UP000291562">
    <property type="component" value="Chromosome"/>
</dbReference>
<feature type="signal peptide" evidence="1">
    <location>
        <begin position="1"/>
        <end position="25"/>
    </location>
</feature>
<evidence type="ECO:0000313" key="3">
    <source>
        <dbReference type="Proteomes" id="UP000291562"/>
    </source>
</evidence>
<dbReference type="RefSeq" id="WP_129833706.1">
    <property type="nucleotide sequence ID" value="NZ_CP035704.1"/>
</dbReference>
<keyword evidence="1" id="KW-0732">Signal</keyword>
<reference evidence="2 3" key="1">
    <citation type="submission" date="2019-01" db="EMBL/GenBank/DDBJ databases">
        <title>Pseudolysobacter antarctica gen. nov., sp. nov., isolated from Fildes Peninsula, Antarctica.</title>
        <authorList>
            <person name="Wei Z."/>
            <person name="Peng F."/>
        </authorList>
    </citation>
    <scope>NUCLEOTIDE SEQUENCE [LARGE SCALE GENOMIC DNA]</scope>
    <source>
        <strain evidence="2 3">AQ6-296</strain>
    </source>
</reference>
<evidence type="ECO:0000313" key="2">
    <source>
        <dbReference type="EMBL" id="QBB71065.1"/>
    </source>
</evidence>
<evidence type="ECO:0000256" key="1">
    <source>
        <dbReference type="SAM" id="SignalP"/>
    </source>
</evidence>
<dbReference type="OrthoDB" id="10008343at2"/>
<dbReference type="KEGG" id="xbc:ELE36_12275"/>
<dbReference type="EMBL" id="CP035704">
    <property type="protein sequence ID" value="QBB71065.1"/>
    <property type="molecule type" value="Genomic_DNA"/>
</dbReference>
<name>A0A411HKL9_9GAMM</name>
<organism evidence="2 3">
    <name type="scientific">Pseudolysobacter antarcticus</name>
    <dbReference type="NCBI Taxonomy" id="2511995"/>
    <lineage>
        <taxon>Bacteria</taxon>
        <taxon>Pseudomonadati</taxon>
        <taxon>Pseudomonadota</taxon>
        <taxon>Gammaproteobacteria</taxon>
        <taxon>Lysobacterales</taxon>
        <taxon>Rhodanobacteraceae</taxon>
        <taxon>Pseudolysobacter</taxon>
    </lineage>
</organism>